<dbReference type="OMA" id="WDLGPES"/>
<dbReference type="Proteomes" id="UP000016922">
    <property type="component" value="Unassembled WGS sequence"/>
</dbReference>
<dbReference type="KEGG" id="glz:GLAREA_09462"/>
<reference evidence="3 4" key="1">
    <citation type="journal article" date="2013" name="BMC Genomics">
        <title>Genomics-driven discovery of the pneumocandin biosynthetic gene cluster in the fungus Glarea lozoyensis.</title>
        <authorList>
            <person name="Chen L."/>
            <person name="Yue Q."/>
            <person name="Zhang X."/>
            <person name="Xiang M."/>
            <person name="Wang C."/>
            <person name="Li S."/>
            <person name="Che Y."/>
            <person name="Ortiz-Lopez F.J."/>
            <person name="Bills G.F."/>
            <person name="Liu X."/>
            <person name="An Z."/>
        </authorList>
    </citation>
    <scope>NUCLEOTIDE SEQUENCE [LARGE SCALE GENOMIC DNA]</scope>
    <source>
        <strain evidence="4">ATCC 20868 / MF5171</strain>
    </source>
</reference>
<feature type="region of interest" description="Disordered" evidence="1">
    <location>
        <begin position="463"/>
        <end position="546"/>
    </location>
</feature>
<evidence type="ECO:0000256" key="1">
    <source>
        <dbReference type="SAM" id="MobiDB-lite"/>
    </source>
</evidence>
<dbReference type="PANTHER" id="PTHR21068:SF43">
    <property type="entry name" value="SPARTIN"/>
    <property type="match status" value="1"/>
</dbReference>
<organism evidence="3 4">
    <name type="scientific">Glarea lozoyensis (strain ATCC 20868 / MF5171)</name>
    <dbReference type="NCBI Taxonomy" id="1116229"/>
    <lineage>
        <taxon>Eukaryota</taxon>
        <taxon>Fungi</taxon>
        <taxon>Dikarya</taxon>
        <taxon>Ascomycota</taxon>
        <taxon>Pezizomycotina</taxon>
        <taxon>Leotiomycetes</taxon>
        <taxon>Helotiales</taxon>
        <taxon>Helotiaceae</taxon>
        <taxon>Glarea</taxon>
    </lineage>
</organism>
<feature type="compositionally biased region" description="Basic and acidic residues" evidence="1">
    <location>
        <begin position="153"/>
        <end position="164"/>
    </location>
</feature>
<dbReference type="InterPro" id="IPR045036">
    <property type="entry name" value="Spartin-like"/>
</dbReference>
<sequence length="546" mass="57186">MSSGHNDPKLLYAINGINAYHIENGKEESLTPAGSQTLSLLMVPTSSPFSGLSSADPSSSSPEEDFYLHLHLPPALDLPLPATTQIYHQPPSSYLIPRWDLGPDSGAFTRIEFPGIANGGSQEDVDTFETILAQCTAFLERSAPPRNSRASKSKGEKEKERNRDTAIPAYDPGNFKPGEAYVPGSSQSVAGGGQIVLVDEENGSVLGELGEGFHVVEDSKMRPGSKDPVEITLPQDGSQNIGVAPASQEYLEMAMHPAYKNSTLVSKAAMASRLVVTTAGYVSKTMQSGADSFTQKTKPNAKPMTFTPSAHARIRKVHTFTEGAAGLSAKTVGQVGKYAQNLGATLSKRGNGKAHKGIGPDGQAVEAYKPGLLNKSLMAFSTIADGIDQAGRNLLNSTSTAATTVVGHRYGAEAGEVSKSVGGGFKNVGLVYIDATGVSRKAIVKSVAKGMVVGKVRGGGDLIVGGGDGGQISPQVSRTGSPGPENWKQKESAQSRLANDQLSMSGGRDSPDVVGYGRQAPPSYTSGPGESLEGQFVPDRKRRDGL</sequence>
<dbReference type="Pfam" id="PF06911">
    <property type="entry name" value="Senescence"/>
    <property type="match status" value="1"/>
</dbReference>
<dbReference type="GeneID" id="19468510"/>
<evidence type="ECO:0000259" key="2">
    <source>
        <dbReference type="Pfam" id="PF06911"/>
    </source>
</evidence>
<dbReference type="InterPro" id="IPR009686">
    <property type="entry name" value="Senescence/spartin_C"/>
</dbReference>
<evidence type="ECO:0000313" key="3">
    <source>
        <dbReference type="EMBL" id="EPE28342.1"/>
    </source>
</evidence>
<dbReference type="AlphaFoldDB" id="S3CPF9"/>
<name>S3CPF9_GLAL2</name>
<dbReference type="OrthoDB" id="20821at2759"/>
<evidence type="ECO:0000313" key="4">
    <source>
        <dbReference type="Proteomes" id="UP000016922"/>
    </source>
</evidence>
<accession>S3CPF9</accession>
<dbReference type="PANTHER" id="PTHR21068">
    <property type="entry name" value="SPARTIN"/>
    <property type="match status" value="1"/>
</dbReference>
<dbReference type="EMBL" id="KE145368">
    <property type="protein sequence ID" value="EPE28342.1"/>
    <property type="molecule type" value="Genomic_DNA"/>
</dbReference>
<feature type="domain" description="Senescence" evidence="2">
    <location>
        <begin position="262"/>
        <end position="449"/>
    </location>
</feature>
<dbReference type="STRING" id="1116229.S3CPF9"/>
<gene>
    <name evidence="3" type="ORF">GLAREA_09462</name>
</gene>
<keyword evidence="4" id="KW-1185">Reference proteome</keyword>
<dbReference type="GO" id="GO:0051301">
    <property type="term" value="P:cell division"/>
    <property type="evidence" value="ECO:0007669"/>
    <property type="project" value="TreeGrafter"/>
</dbReference>
<proteinExistence type="predicted"/>
<dbReference type="RefSeq" id="XP_008084250.1">
    <property type="nucleotide sequence ID" value="XM_008086059.1"/>
</dbReference>
<feature type="region of interest" description="Disordered" evidence="1">
    <location>
        <begin position="142"/>
        <end position="175"/>
    </location>
</feature>
<dbReference type="HOGENOM" id="CLU_023639_0_0_1"/>
<feature type="compositionally biased region" description="Polar residues" evidence="1">
    <location>
        <begin position="494"/>
        <end position="504"/>
    </location>
</feature>
<dbReference type="eggNOG" id="KOG2709">
    <property type="taxonomic scope" value="Eukaryota"/>
</dbReference>
<dbReference type="GO" id="GO:0005886">
    <property type="term" value="C:plasma membrane"/>
    <property type="evidence" value="ECO:0007669"/>
    <property type="project" value="TreeGrafter"/>
</dbReference>
<protein>
    <recommendedName>
        <fullName evidence="2">Senescence domain-containing protein</fullName>
    </recommendedName>
</protein>